<evidence type="ECO:0000259" key="8">
    <source>
        <dbReference type="PROSITE" id="PS50013"/>
    </source>
</evidence>
<dbReference type="InterPro" id="IPR036397">
    <property type="entry name" value="RNaseH_sf"/>
</dbReference>
<evidence type="ECO:0000259" key="9">
    <source>
        <dbReference type="PROSITE" id="PS50994"/>
    </source>
</evidence>
<name>A0A9W6XJR5_9STRA</name>
<proteinExistence type="predicted"/>
<evidence type="ECO:0000256" key="2">
    <source>
        <dbReference type="ARBA" id="ARBA00022695"/>
    </source>
</evidence>
<dbReference type="InterPro" id="IPR000477">
    <property type="entry name" value="RT_dom"/>
</dbReference>
<dbReference type="GO" id="GO:0004519">
    <property type="term" value="F:endonuclease activity"/>
    <property type="evidence" value="ECO:0007669"/>
    <property type="project" value="UniProtKB-KW"/>
</dbReference>
<dbReference type="InterPro" id="IPR043128">
    <property type="entry name" value="Rev_trsase/Diguanyl_cyclase"/>
</dbReference>
<dbReference type="SUPFAM" id="SSF56672">
    <property type="entry name" value="DNA/RNA polymerases"/>
    <property type="match status" value="1"/>
</dbReference>
<dbReference type="Proteomes" id="UP001165121">
    <property type="component" value="Unassembled WGS sequence"/>
</dbReference>
<evidence type="ECO:0000256" key="4">
    <source>
        <dbReference type="ARBA" id="ARBA00022759"/>
    </source>
</evidence>
<dbReference type="InterPro" id="IPR001584">
    <property type="entry name" value="Integrase_cat-core"/>
</dbReference>
<dbReference type="OrthoDB" id="167591at2759"/>
<evidence type="ECO:0000256" key="1">
    <source>
        <dbReference type="ARBA" id="ARBA00022679"/>
    </source>
</evidence>
<evidence type="ECO:0000256" key="3">
    <source>
        <dbReference type="ARBA" id="ARBA00022722"/>
    </source>
</evidence>
<dbReference type="Pfam" id="PF17921">
    <property type="entry name" value="Integrase_H2C2"/>
    <property type="match status" value="1"/>
</dbReference>
<dbReference type="Gene3D" id="3.30.420.10">
    <property type="entry name" value="Ribonuclease H-like superfamily/Ribonuclease H"/>
    <property type="match status" value="1"/>
</dbReference>
<dbReference type="CDD" id="cd00303">
    <property type="entry name" value="retropepsin_like"/>
    <property type="match status" value="1"/>
</dbReference>
<keyword evidence="1" id="KW-0808">Transferase</keyword>
<keyword evidence="6" id="KW-0695">RNA-directed DNA polymerase</keyword>
<organism evidence="10 11">
    <name type="scientific">Phytophthora fragariaefolia</name>
    <dbReference type="NCBI Taxonomy" id="1490495"/>
    <lineage>
        <taxon>Eukaryota</taxon>
        <taxon>Sar</taxon>
        <taxon>Stramenopiles</taxon>
        <taxon>Oomycota</taxon>
        <taxon>Peronosporomycetes</taxon>
        <taxon>Peronosporales</taxon>
        <taxon>Peronosporaceae</taxon>
        <taxon>Phytophthora</taxon>
    </lineage>
</organism>
<keyword evidence="3" id="KW-0540">Nuclease</keyword>
<dbReference type="GO" id="GO:0003964">
    <property type="term" value="F:RNA-directed DNA polymerase activity"/>
    <property type="evidence" value="ECO:0007669"/>
    <property type="project" value="UniProtKB-KW"/>
</dbReference>
<protein>
    <submittedName>
        <fullName evidence="10">Unnamed protein product</fullName>
    </submittedName>
</protein>
<dbReference type="GO" id="GO:0015074">
    <property type="term" value="P:DNA integration"/>
    <property type="evidence" value="ECO:0007669"/>
    <property type="project" value="InterPro"/>
</dbReference>
<keyword evidence="4" id="KW-0255">Endonuclease</keyword>
<dbReference type="EMBL" id="BSXT01001227">
    <property type="protein sequence ID" value="GMF40127.1"/>
    <property type="molecule type" value="Genomic_DNA"/>
</dbReference>
<sequence>MELRLDKVQVEGNDLLFVEALVQEKRLKMLVDSGATHSIVRRALLAAPAGTHEEIIQTRDFEGRLSRTSSRKFTVEMTFDDRLCSVELVEWPLRQDFDGILGQSWLRRENPDIDWTAGTLSWRRPTCRNLPREWTPPPPGDPEIEYVDADEFETSRLGYTQKFCTWMPLQRTLPTKIQWVPGGDPSKPVRWVIDYRYVNSATKIPRIPIPRIHEVFDRLAGAHVFTLIDLASGYHQMRMAFDSRQYTAFRAGSEIYQWCVAPMGLAGMPGTWSRLMRRIFESKELSAFVVVYLGDICVISKNQSDPLQHLRRVFEVLRSEQRYARPTRNKLAEKLKPTDHLWRHVGMVQERAARRNVSVNHEPVSKQIAPAKQANSTVIVQDSALWLGSILLRLMNDFHDAAVVAHPGVERTMVAMHQYFWWPGMREHIAQYISTGEACVRNKSGPRRRKGLLQHLPVPDHCWQHVTMDFVTALPISDGFDAIYVVVRRLSNRPCYIPTTNGVDAKTTARLFFDHVVRYYSLPVSTVSDRDPKFTSEFWRELMAIMQVKKRMTVSKRAHVDGRSERQIGTLEDSLRCVVSQYGDNWLRMLPTVEYAHATLVSTSTRISPFEVDCGRKPCSQIVLATSGSLAQNMTRSCQEVIELAQRNMRLAKERHARYYNRGRQQVQFKVGDLVYADARVLSSELGQPDYDPERNPTCNKLLPKWYDPFLVEQRIGENSIASNCRIAIWPVDATPHVDQLKFSLDVPEIFSGHKITKGAPRRYDEDGERVYVIRTLLDQRLRGGRKQYYCSWVGLPESENSWEFEDDINHVSHWDTLLKVLEKKRRHVPLARRRRADLLKTKGEAAEHIRLFTAEFERQFNVPVKYIRTDGGGEFPSRPFQHLVPARESSISLPRQTHRRQMARRNYSIAPLTGRPPSVAHILKFRSKCTLHVANKKTKSLRKRAERAVVLVVSPVQKGYGHNLPRTKKITVCTSIQNIEQLDVRQSVQLIDDISAAADQNTCADTEPVNNDHATNACSSEGSDSGNSLGHFNKTPLVIQQMKSSCPINNLPARVRKCLVERSLSGGSQLPTVTVVIAVTALLSLRRYFRSRSHYRHVGIQDKVHKSWRVGTLQGSIGCP</sequence>
<dbReference type="InterPro" id="IPR016197">
    <property type="entry name" value="Chromo-like_dom_sf"/>
</dbReference>
<dbReference type="Pfam" id="PF00385">
    <property type="entry name" value="Chromo"/>
    <property type="match status" value="1"/>
</dbReference>
<feature type="region of interest" description="Disordered" evidence="7">
    <location>
        <begin position="1007"/>
        <end position="1027"/>
    </location>
</feature>
<feature type="domain" description="Chromo" evidence="8">
    <location>
        <begin position="772"/>
        <end position="834"/>
    </location>
</feature>
<keyword evidence="11" id="KW-1185">Reference proteome</keyword>
<dbReference type="Gene3D" id="3.30.70.270">
    <property type="match status" value="1"/>
</dbReference>
<dbReference type="Gene3D" id="3.10.10.10">
    <property type="entry name" value="HIV Type 1 Reverse Transcriptase, subunit A, domain 1"/>
    <property type="match status" value="1"/>
</dbReference>
<evidence type="ECO:0000256" key="7">
    <source>
        <dbReference type="SAM" id="MobiDB-lite"/>
    </source>
</evidence>
<dbReference type="InterPro" id="IPR012337">
    <property type="entry name" value="RNaseH-like_sf"/>
</dbReference>
<dbReference type="InterPro" id="IPR021109">
    <property type="entry name" value="Peptidase_aspartic_dom_sf"/>
</dbReference>
<dbReference type="Gene3D" id="2.40.70.10">
    <property type="entry name" value="Acid Proteases"/>
    <property type="match status" value="1"/>
</dbReference>
<keyword evidence="5" id="KW-0378">Hydrolase</keyword>
<dbReference type="InterPro" id="IPR043502">
    <property type="entry name" value="DNA/RNA_pol_sf"/>
</dbReference>
<dbReference type="PROSITE" id="PS00141">
    <property type="entry name" value="ASP_PROTEASE"/>
    <property type="match status" value="1"/>
</dbReference>
<dbReference type="PANTHER" id="PTHR37984:SF5">
    <property type="entry name" value="PROTEIN NYNRIN-LIKE"/>
    <property type="match status" value="1"/>
</dbReference>
<dbReference type="SUPFAM" id="SSF50630">
    <property type="entry name" value="Acid proteases"/>
    <property type="match status" value="1"/>
</dbReference>
<feature type="domain" description="Integrase catalytic" evidence="9">
    <location>
        <begin position="453"/>
        <end position="617"/>
    </location>
</feature>
<dbReference type="PROSITE" id="PS50013">
    <property type="entry name" value="CHROMO_2"/>
    <property type="match status" value="1"/>
</dbReference>
<dbReference type="AlphaFoldDB" id="A0A9W6XJR5"/>
<dbReference type="InterPro" id="IPR023780">
    <property type="entry name" value="Chromo_domain"/>
</dbReference>
<dbReference type="GO" id="GO:0003676">
    <property type="term" value="F:nucleic acid binding"/>
    <property type="evidence" value="ECO:0007669"/>
    <property type="project" value="InterPro"/>
</dbReference>
<evidence type="ECO:0000313" key="11">
    <source>
        <dbReference type="Proteomes" id="UP001165121"/>
    </source>
</evidence>
<dbReference type="InterPro" id="IPR050951">
    <property type="entry name" value="Retrovirus_Pol_polyprotein"/>
</dbReference>
<comment type="caution">
    <text evidence="10">The sequence shown here is derived from an EMBL/GenBank/DDBJ whole genome shotgun (WGS) entry which is preliminary data.</text>
</comment>
<dbReference type="PROSITE" id="PS50994">
    <property type="entry name" value="INTEGRASE"/>
    <property type="match status" value="1"/>
</dbReference>
<dbReference type="Pfam" id="PF00078">
    <property type="entry name" value="RVT_1"/>
    <property type="match status" value="1"/>
</dbReference>
<dbReference type="InterPro" id="IPR001969">
    <property type="entry name" value="Aspartic_peptidase_AS"/>
</dbReference>
<dbReference type="PANTHER" id="PTHR37984">
    <property type="entry name" value="PROTEIN CBG26694"/>
    <property type="match status" value="1"/>
</dbReference>
<dbReference type="CDD" id="cd01647">
    <property type="entry name" value="RT_LTR"/>
    <property type="match status" value="1"/>
</dbReference>
<evidence type="ECO:0000256" key="5">
    <source>
        <dbReference type="ARBA" id="ARBA00022801"/>
    </source>
</evidence>
<accession>A0A9W6XJR5</accession>
<dbReference type="InterPro" id="IPR000953">
    <property type="entry name" value="Chromo/chromo_shadow_dom"/>
</dbReference>
<reference evidence="10" key="1">
    <citation type="submission" date="2023-04" db="EMBL/GenBank/DDBJ databases">
        <title>Phytophthora fragariaefolia NBRC 109709.</title>
        <authorList>
            <person name="Ichikawa N."/>
            <person name="Sato H."/>
            <person name="Tonouchi N."/>
        </authorList>
    </citation>
    <scope>NUCLEOTIDE SEQUENCE</scope>
    <source>
        <strain evidence="10">NBRC 109709</strain>
    </source>
</reference>
<dbReference type="SMART" id="SM00298">
    <property type="entry name" value="CHROMO"/>
    <property type="match status" value="1"/>
</dbReference>
<dbReference type="SUPFAM" id="SSF54160">
    <property type="entry name" value="Chromo domain-like"/>
    <property type="match status" value="1"/>
</dbReference>
<dbReference type="GO" id="GO:0006508">
    <property type="term" value="P:proteolysis"/>
    <property type="evidence" value="ECO:0007669"/>
    <property type="project" value="InterPro"/>
</dbReference>
<keyword evidence="2" id="KW-0548">Nucleotidyltransferase</keyword>
<dbReference type="SUPFAM" id="SSF53098">
    <property type="entry name" value="Ribonuclease H-like"/>
    <property type="match status" value="1"/>
</dbReference>
<evidence type="ECO:0000256" key="6">
    <source>
        <dbReference type="ARBA" id="ARBA00022918"/>
    </source>
</evidence>
<dbReference type="InterPro" id="IPR041588">
    <property type="entry name" value="Integrase_H2C2"/>
</dbReference>
<dbReference type="Gene3D" id="1.10.340.70">
    <property type="match status" value="1"/>
</dbReference>
<dbReference type="GO" id="GO:0004190">
    <property type="term" value="F:aspartic-type endopeptidase activity"/>
    <property type="evidence" value="ECO:0007669"/>
    <property type="project" value="InterPro"/>
</dbReference>
<gene>
    <name evidence="10" type="ORF">Pfra01_001218900</name>
</gene>
<evidence type="ECO:0000313" key="10">
    <source>
        <dbReference type="EMBL" id="GMF40127.1"/>
    </source>
</evidence>
<dbReference type="Gene3D" id="2.40.50.40">
    <property type="match status" value="1"/>
</dbReference>